<dbReference type="AlphaFoldDB" id="A0A0B7HFA2"/>
<evidence type="ECO:0000256" key="1">
    <source>
        <dbReference type="ARBA" id="ARBA00006464"/>
    </source>
</evidence>
<dbReference type="GO" id="GO:0102334">
    <property type="term" value="F:N,N'-diacetylbacilliosaminyl-1-phosphate transferase activity"/>
    <property type="evidence" value="ECO:0007669"/>
    <property type="project" value="UniProtKB-EC"/>
</dbReference>
<evidence type="ECO:0000313" key="4">
    <source>
        <dbReference type="EMBL" id="CEN35916.1"/>
    </source>
</evidence>
<name>A0A0B7HFA2_9FLAO</name>
<dbReference type="PANTHER" id="PTHR30576">
    <property type="entry name" value="COLANIC BIOSYNTHESIS UDP-GLUCOSE LIPID CARRIER TRANSFERASE"/>
    <property type="match status" value="1"/>
</dbReference>
<dbReference type="Proteomes" id="UP000038083">
    <property type="component" value="Unassembled WGS sequence"/>
</dbReference>
<keyword evidence="4" id="KW-0808">Transferase</keyword>
<comment type="similarity">
    <text evidence="1">Belongs to the bacterial sugar transferase family.</text>
</comment>
<feature type="domain" description="Bacterial sugar transferase" evidence="3">
    <location>
        <begin position="10"/>
        <end position="184"/>
    </location>
</feature>
<dbReference type="PANTHER" id="PTHR30576:SF8">
    <property type="entry name" value="UNDECAPRENYL-PHOSPHATE GALACTOSE PHOSPHOTRANSFERASE"/>
    <property type="match status" value="1"/>
</dbReference>
<gene>
    <name evidence="4" type="primary">pglC</name>
    <name evidence="4" type="ORF">CCYN74_140047</name>
</gene>
<sequence>MNMIYKTYIKRFIDFSVALMGLILFSPIFLVTMMCLYFVNQGKPFFFQERPGLNEKIFKIIKFKSMNDKRDRNGNLLSDNERLTKVGAFVRRTSLDEIPQLINVLKGDMSLVGPRPLLTKYLPYYTEREKIRHNVRPGITGLAQVTGRNTINWDEKLELDAKYVETISFCNDIRILLKTVKNVISRKDVIVIPGSAFTTLDKYRQNDDNTKKIQ</sequence>
<evidence type="ECO:0000256" key="2">
    <source>
        <dbReference type="SAM" id="Phobius"/>
    </source>
</evidence>
<dbReference type="InterPro" id="IPR003362">
    <property type="entry name" value="Bact_transf"/>
</dbReference>
<evidence type="ECO:0000259" key="3">
    <source>
        <dbReference type="Pfam" id="PF02397"/>
    </source>
</evidence>
<keyword evidence="2" id="KW-0472">Membrane</keyword>
<evidence type="ECO:0000313" key="5">
    <source>
        <dbReference type="Proteomes" id="UP000038083"/>
    </source>
</evidence>
<organism evidence="4 5">
    <name type="scientific">Capnocytophaga cynodegmi</name>
    <dbReference type="NCBI Taxonomy" id="28189"/>
    <lineage>
        <taxon>Bacteria</taxon>
        <taxon>Pseudomonadati</taxon>
        <taxon>Bacteroidota</taxon>
        <taxon>Flavobacteriia</taxon>
        <taxon>Flavobacteriales</taxon>
        <taxon>Flavobacteriaceae</taxon>
        <taxon>Capnocytophaga</taxon>
    </lineage>
</organism>
<accession>A0A0B7HFA2</accession>
<dbReference type="Pfam" id="PF02397">
    <property type="entry name" value="Bac_transf"/>
    <property type="match status" value="1"/>
</dbReference>
<reference evidence="4 5" key="1">
    <citation type="submission" date="2015-01" db="EMBL/GenBank/DDBJ databases">
        <authorList>
            <person name="MANFREDI Pablo"/>
        </authorList>
    </citation>
    <scope>NUCLEOTIDE SEQUENCE [LARGE SCALE GENOMIC DNA]</scope>
    <source>
        <strain evidence="4 5">Ccy74</strain>
    </source>
</reference>
<keyword evidence="2" id="KW-0812">Transmembrane</keyword>
<dbReference type="EMBL" id="CDOG01000006">
    <property type="protein sequence ID" value="CEN35916.1"/>
    <property type="molecule type" value="Genomic_DNA"/>
</dbReference>
<dbReference type="EC" id="2.7.8.36" evidence="4"/>
<keyword evidence="2" id="KW-1133">Transmembrane helix</keyword>
<protein>
    <submittedName>
        <fullName evidence="4">Undecaprenyl phosphate N,N'-diacetylbacillosamine 1-phosphate transferase</fullName>
        <ecNumber evidence="4">2.7.8.36</ecNumber>
    </submittedName>
</protein>
<feature type="transmembrane region" description="Helical" evidence="2">
    <location>
        <begin position="12"/>
        <end position="39"/>
    </location>
</feature>
<proteinExistence type="inferred from homology"/>